<dbReference type="RefSeq" id="WP_076960662.1">
    <property type="nucleotide sequence ID" value="NZ_MLCO01000511.1"/>
</dbReference>
<dbReference type="NCBIfam" id="TIGR02037">
    <property type="entry name" value="degP_htrA_DO"/>
    <property type="match status" value="1"/>
</dbReference>
<dbReference type="InterPro" id="IPR001940">
    <property type="entry name" value="Peptidase_S1C"/>
</dbReference>
<evidence type="ECO:0000256" key="13">
    <source>
        <dbReference type="ARBA" id="ARBA00032850"/>
    </source>
</evidence>
<reference evidence="18 19" key="1">
    <citation type="submission" date="2016-10" db="EMBL/GenBank/DDBJ databases">
        <title>Draft Genome sequence of Roseomonas sp. strain M3.</title>
        <authorList>
            <person name="Subhash Y."/>
            <person name="Lee S."/>
        </authorList>
    </citation>
    <scope>NUCLEOTIDE SEQUENCE [LARGE SCALE GENOMIC DNA]</scope>
    <source>
        <strain evidence="18 19">M3</strain>
    </source>
</reference>
<feature type="region of interest" description="Disordered" evidence="16">
    <location>
        <begin position="401"/>
        <end position="430"/>
    </location>
</feature>
<feature type="binding site" evidence="15">
    <location>
        <position position="116"/>
    </location>
    <ligand>
        <name>substrate</name>
    </ligand>
</feature>
<dbReference type="InterPro" id="IPR036034">
    <property type="entry name" value="PDZ_sf"/>
</dbReference>
<feature type="active site" description="Charge relay system" evidence="14">
    <location>
        <position position="220"/>
    </location>
</feature>
<evidence type="ECO:0000256" key="3">
    <source>
        <dbReference type="ARBA" id="ARBA00010541"/>
    </source>
</evidence>
<dbReference type="SUPFAM" id="SSF50494">
    <property type="entry name" value="Trypsin-like serine proteases"/>
    <property type="match status" value="1"/>
</dbReference>
<evidence type="ECO:0000256" key="7">
    <source>
        <dbReference type="ARBA" id="ARBA00022729"/>
    </source>
</evidence>
<evidence type="ECO:0000256" key="11">
    <source>
        <dbReference type="ARBA" id="ARBA00022825"/>
    </source>
</evidence>
<name>A0A1V2GVI1_9PROT</name>
<keyword evidence="11" id="KW-0720">Serine protease</keyword>
<comment type="catalytic activity">
    <reaction evidence="1">
        <text>Acts on substrates that are at least partially unfolded. The cleavage site P1 residue is normally between a pair of hydrophobic residues, such as Val-|-Val.</text>
        <dbReference type="EC" id="3.4.21.107"/>
    </reaction>
</comment>
<keyword evidence="12" id="KW-0346">Stress response</keyword>
<evidence type="ECO:0000256" key="6">
    <source>
        <dbReference type="ARBA" id="ARBA00022670"/>
    </source>
</evidence>
<dbReference type="PRINTS" id="PR00834">
    <property type="entry name" value="PROTEASES2C"/>
</dbReference>
<evidence type="ECO:0000256" key="5">
    <source>
        <dbReference type="ARBA" id="ARBA00013958"/>
    </source>
</evidence>
<dbReference type="Gene3D" id="2.30.42.10">
    <property type="match status" value="2"/>
</dbReference>
<keyword evidence="8" id="KW-0677">Repeat</keyword>
<dbReference type="PANTHER" id="PTHR22939">
    <property type="entry name" value="SERINE PROTEASE FAMILY S1C HTRA-RELATED"/>
    <property type="match status" value="1"/>
</dbReference>
<evidence type="ECO:0000256" key="9">
    <source>
        <dbReference type="ARBA" id="ARBA00022764"/>
    </source>
</evidence>
<dbReference type="PROSITE" id="PS50106">
    <property type="entry name" value="PDZ"/>
    <property type="match status" value="1"/>
</dbReference>
<dbReference type="GO" id="GO:0006508">
    <property type="term" value="P:proteolysis"/>
    <property type="evidence" value="ECO:0007669"/>
    <property type="project" value="UniProtKB-KW"/>
</dbReference>
<dbReference type="EC" id="3.4.21.107" evidence="4"/>
<evidence type="ECO:0000256" key="1">
    <source>
        <dbReference type="ARBA" id="ARBA00001772"/>
    </source>
</evidence>
<proteinExistence type="inferred from homology"/>
<protein>
    <recommendedName>
        <fullName evidence="5">Probable periplasmic serine endoprotease DegP-like</fullName>
        <ecNumber evidence="4">3.4.21.107</ecNumber>
    </recommendedName>
    <alternativeName>
        <fullName evidence="13">Protease Do</fullName>
    </alternativeName>
</protein>
<keyword evidence="19" id="KW-1185">Reference proteome</keyword>
<evidence type="ECO:0000256" key="2">
    <source>
        <dbReference type="ARBA" id="ARBA00004418"/>
    </source>
</evidence>
<dbReference type="SUPFAM" id="SSF50156">
    <property type="entry name" value="PDZ domain-like"/>
    <property type="match status" value="2"/>
</dbReference>
<dbReference type="InterPro" id="IPR001478">
    <property type="entry name" value="PDZ"/>
</dbReference>
<feature type="active site" description="Charge relay system" evidence="14">
    <location>
        <position position="116"/>
    </location>
</feature>
<evidence type="ECO:0000256" key="8">
    <source>
        <dbReference type="ARBA" id="ARBA00022737"/>
    </source>
</evidence>
<dbReference type="EMBL" id="MLCO01000511">
    <property type="protein sequence ID" value="ONG42616.1"/>
    <property type="molecule type" value="Genomic_DNA"/>
</dbReference>
<dbReference type="OrthoDB" id="9758917at2"/>
<feature type="domain" description="PDZ" evidence="17">
    <location>
        <begin position="269"/>
        <end position="330"/>
    </location>
</feature>
<feature type="binding site" evidence="15">
    <location>
        <begin position="218"/>
        <end position="220"/>
    </location>
    <ligand>
        <name>substrate</name>
    </ligand>
</feature>
<dbReference type="FunFam" id="2.40.10.120:FF:000007">
    <property type="entry name" value="Periplasmic serine endoprotease DegP-like"/>
    <property type="match status" value="1"/>
</dbReference>
<dbReference type="SMART" id="SM00228">
    <property type="entry name" value="PDZ"/>
    <property type="match status" value="1"/>
</dbReference>
<evidence type="ECO:0000313" key="18">
    <source>
        <dbReference type="EMBL" id="ONG42616.1"/>
    </source>
</evidence>
<dbReference type="Gene3D" id="2.40.10.120">
    <property type="match status" value="1"/>
</dbReference>
<keyword evidence="9" id="KW-0574">Periplasm</keyword>
<evidence type="ECO:0000256" key="4">
    <source>
        <dbReference type="ARBA" id="ARBA00013035"/>
    </source>
</evidence>
<keyword evidence="10" id="KW-0378">Hydrolase</keyword>
<evidence type="ECO:0000313" key="19">
    <source>
        <dbReference type="Proteomes" id="UP000188879"/>
    </source>
</evidence>
<comment type="caution">
    <text evidence="18">The sequence shown here is derived from an EMBL/GenBank/DDBJ whole genome shotgun (WGS) entry which is preliminary data.</text>
</comment>
<keyword evidence="6" id="KW-0645">Protease</keyword>
<evidence type="ECO:0000256" key="15">
    <source>
        <dbReference type="PIRSR" id="PIRSR611782-2"/>
    </source>
</evidence>
<dbReference type="InterPro" id="IPR009003">
    <property type="entry name" value="Peptidase_S1_PA"/>
</dbReference>
<dbReference type="GO" id="GO:0042597">
    <property type="term" value="C:periplasmic space"/>
    <property type="evidence" value="ECO:0007669"/>
    <property type="project" value="UniProtKB-SubCell"/>
</dbReference>
<dbReference type="Pfam" id="PF13180">
    <property type="entry name" value="PDZ_2"/>
    <property type="match status" value="1"/>
</dbReference>
<evidence type="ECO:0000256" key="12">
    <source>
        <dbReference type="ARBA" id="ARBA00023016"/>
    </source>
</evidence>
<comment type="similarity">
    <text evidence="3">Belongs to the peptidase S1C family.</text>
</comment>
<feature type="region of interest" description="Disordered" evidence="16">
    <location>
        <begin position="53"/>
        <end position="72"/>
    </location>
</feature>
<dbReference type="GO" id="GO:0004252">
    <property type="term" value="F:serine-type endopeptidase activity"/>
    <property type="evidence" value="ECO:0007669"/>
    <property type="project" value="InterPro"/>
</dbReference>
<accession>A0A1V2GVI1</accession>
<gene>
    <name evidence="18" type="ORF">BKE38_29230</name>
</gene>
<sequence>GGAAGFGPAFAQAPANPAPPINQTTTTTNAPIALPGFGDLVARVRPAVVTITATERAQPEQADSPFPEGSPQDRMFRRYFGNENGGKGGAQPAQRMQALGSGFIVDAEGHIVTNNHVVNGATEVKVTLDDGRELPARIVGRDPRTDLALLQVKSDTPLPFLKLGNSDAARPGDWVVAVGNPYGLGGTVTAGIVSARGRDIHSGPYDDFLQIDAPINRGNSGGPLFGLDGAVIGVNTAIYSPSGGSIGIGFAIPSNLVASVVAQLRDHGRVERGFIGASTQPVDATMARALHLPKPEGALVAEVEKDSPAARAGLKPGDVVTAVDATPVKSPRDLARAIGDLRPGAATTLTLRRDQAEQRVAINVAALQDREAANAGESEESSQRGQLGIALAPLREAARAGLELPRGTEGAAIVGVRPDSPASEAGLKPG</sequence>
<feature type="region of interest" description="Disordered" evidence="16">
    <location>
        <begin position="1"/>
        <end position="30"/>
    </location>
</feature>
<feature type="non-terminal residue" evidence="18">
    <location>
        <position position="430"/>
    </location>
</feature>
<evidence type="ECO:0000259" key="17">
    <source>
        <dbReference type="PROSITE" id="PS50106"/>
    </source>
</evidence>
<evidence type="ECO:0000256" key="14">
    <source>
        <dbReference type="PIRSR" id="PIRSR611782-1"/>
    </source>
</evidence>
<organism evidence="18 19">
    <name type="scientific">Teichococcus deserti</name>
    <dbReference type="NCBI Taxonomy" id="1817963"/>
    <lineage>
        <taxon>Bacteria</taxon>
        <taxon>Pseudomonadati</taxon>
        <taxon>Pseudomonadota</taxon>
        <taxon>Alphaproteobacteria</taxon>
        <taxon>Acetobacterales</taxon>
        <taxon>Roseomonadaceae</taxon>
        <taxon>Roseomonas</taxon>
    </lineage>
</organism>
<feature type="non-terminal residue" evidence="18">
    <location>
        <position position="1"/>
    </location>
</feature>
<dbReference type="InterPro" id="IPR011782">
    <property type="entry name" value="Pept_S1C_Do"/>
</dbReference>
<evidence type="ECO:0000256" key="10">
    <source>
        <dbReference type="ARBA" id="ARBA00022801"/>
    </source>
</evidence>
<dbReference type="Proteomes" id="UP000188879">
    <property type="component" value="Unassembled WGS sequence"/>
</dbReference>
<dbReference type="Pfam" id="PF13365">
    <property type="entry name" value="Trypsin_2"/>
    <property type="match status" value="1"/>
</dbReference>
<feature type="active site" description="Charge relay system" evidence="14">
    <location>
        <position position="146"/>
    </location>
</feature>
<feature type="binding site" evidence="15">
    <location>
        <position position="146"/>
    </location>
    <ligand>
        <name>substrate</name>
    </ligand>
</feature>
<dbReference type="PANTHER" id="PTHR22939:SF130">
    <property type="entry name" value="PERIPLASMIC SERINE ENDOPROTEASE DEGP-LIKE-RELATED"/>
    <property type="match status" value="1"/>
</dbReference>
<evidence type="ECO:0000256" key="16">
    <source>
        <dbReference type="SAM" id="MobiDB-lite"/>
    </source>
</evidence>
<comment type="subcellular location">
    <subcellularLocation>
        <location evidence="2">Periplasm</location>
    </subcellularLocation>
</comment>
<dbReference type="AlphaFoldDB" id="A0A1V2GVI1"/>
<keyword evidence="7" id="KW-0732">Signal</keyword>